<keyword evidence="2" id="KW-1185">Reference proteome</keyword>
<evidence type="ECO:0000313" key="2">
    <source>
        <dbReference type="Proteomes" id="UP001311232"/>
    </source>
</evidence>
<dbReference type="AlphaFoldDB" id="A0AAV9RUX5"/>
<dbReference type="EMBL" id="JAHHUM010001291">
    <property type="protein sequence ID" value="KAK5612852.1"/>
    <property type="molecule type" value="Genomic_DNA"/>
</dbReference>
<accession>A0AAV9RUX5</accession>
<name>A0AAV9RUX5_9TELE</name>
<dbReference type="Proteomes" id="UP001311232">
    <property type="component" value="Unassembled WGS sequence"/>
</dbReference>
<proteinExistence type="predicted"/>
<organism evidence="1 2">
    <name type="scientific">Crenichthys baileyi</name>
    <name type="common">White River springfish</name>
    <dbReference type="NCBI Taxonomy" id="28760"/>
    <lineage>
        <taxon>Eukaryota</taxon>
        <taxon>Metazoa</taxon>
        <taxon>Chordata</taxon>
        <taxon>Craniata</taxon>
        <taxon>Vertebrata</taxon>
        <taxon>Euteleostomi</taxon>
        <taxon>Actinopterygii</taxon>
        <taxon>Neopterygii</taxon>
        <taxon>Teleostei</taxon>
        <taxon>Neoteleostei</taxon>
        <taxon>Acanthomorphata</taxon>
        <taxon>Ovalentaria</taxon>
        <taxon>Atherinomorphae</taxon>
        <taxon>Cyprinodontiformes</taxon>
        <taxon>Goodeidae</taxon>
        <taxon>Crenichthys</taxon>
    </lineage>
</organism>
<protein>
    <submittedName>
        <fullName evidence="1">Uncharacterized protein</fullName>
    </submittedName>
</protein>
<evidence type="ECO:0000313" key="1">
    <source>
        <dbReference type="EMBL" id="KAK5612852.1"/>
    </source>
</evidence>
<sequence length="127" mass="14089">MNINCHQYADSQFSHTSKPPSSSVSLLRLSLTSSSTLSNLTAAKLKSLSKASTLKLSINIDDSFILVSPPCNECVCVIFDCTFIIPPTTMANRTLGQPVSWLWVLLPLNIRHRFSSFIEVTIKKQFV</sequence>
<reference evidence="1 2" key="1">
    <citation type="submission" date="2021-06" db="EMBL/GenBank/DDBJ databases">
        <authorList>
            <person name="Palmer J.M."/>
        </authorList>
    </citation>
    <scope>NUCLEOTIDE SEQUENCE [LARGE SCALE GENOMIC DNA]</scope>
    <source>
        <strain evidence="1 2">MEX-2019</strain>
        <tissue evidence="1">Muscle</tissue>
    </source>
</reference>
<gene>
    <name evidence="1" type="ORF">CRENBAI_005614</name>
</gene>
<comment type="caution">
    <text evidence="1">The sequence shown here is derived from an EMBL/GenBank/DDBJ whole genome shotgun (WGS) entry which is preliminary data.</text>
</comment>